<dbReference type="SMART" id="SM00494">
    <property type="entry name" value="ChtBD2"/>
    <property type="match status" value="1"/>
</dbReference>
<dbReference type="GO" id="GO:0008843">
    <property type="term" value="F:endochitinase activity"/>
    <property type="evidence" value="ECO:0007669"/>
    <property type="project" value="UniProtKB-EC"/>
</dbReference>
<evidence type="ECO:0000313" key="6">
    <source>
        <dbReference type="Ensembl" id="ENSCINP00000035531.1"/>
    </source>
</evidence>
<protein>
    <recommendedName>
        <fullName evidence="2">chitinase</fullName>
        <ecNumber evidence="2">3.2.1.14</ecNumber>
    </recommendedName>
</protein>
<dbReference type="InterPro" id="IPR002557">
    <property type="entry name" value="Chitin-bd_dom"/>
</dbReference>
<proteinExistence type="predicted"/>
<reference evidence="6" key="3">
    <citation type="submission" date="2025-08" db="UniProtKB">
        <authorList>
            <consortium name="Ensembl"/>
        </authorList>
    </citation>
    <scope>IDENTIFICATION</scope>
</reference>
<dbReference type="EC" id="3.2.1.14" evidence="2"/>
<dbReference type="SUPFAM" id="SSF57625">
    <property type="entry name" value="Invertebrate chitin-binding proteins"/>
    <property type="match status" value="1"/>
</dbReference>
<dbReference type="GO" id="GO:0008061">
    <property type="term" value="F:chitin binding"/>
    <property type="evidence" value="ECO:0007669"/>
    <property type="project" value="InterPro"/>
</dbReference>
<evidence type="ECO:0000256" key="1">
    <source>
        <dbReference type="ARBA" id="ARBA00000822"/>
    </source>
</evidence>
<dbReference type="GO" id="GO:0006032">
    <property type="term" value="P:chitin catabolic process"/>
    <property type="evidence" value="ECO:0007669"/>
    <property type="project" value="UniProtKB-KW"/>
</dbReference>
<dbReference type="GO" id="GO:0005576">
    <property type="term" value="C:extracellular region"/>
    <property type="evidence" value="ECO:0007669"/>
    <property type="project" value="InterPro"/>
</dbReference>
<evidence type="ECO:0000256" key="4">
    <source>
        <dbReference type="SAM" id="MobiDB-lite"/>
    </source>
</evidence>
<dbReference type="InParanoid" id="H2Y0U7"/>
<name>H2Y0U7_CIOIN</name>
<keyword evidence="3" id="KW-0146">Chitin degradation</keyword>
<reference evidence="6" key="4">
    <citation type="submission" date="2025-09" db="UniProtKB">
        <authorList>
            <consortium name="Ensembl"/>
        </authorList>
    </citation>
    <scope>IDENTIFICATION</scope>
</reference>
<comment type="catalytic activity">
    <reaction evidence="1">
        <text>Random endo-hydrolysis of N-acetyl-beta-D-glucosaminide (1-&gt;4)-beta-linkages in chitin and chitodextrins.</text>
        <dbReference type="EC" id="3.2.1.14"/>
    </reaction>
</comment>
<dbReference type="Proteomes" id="UP000008144">
    <property type="component" value="Chromosome 1"/>
</dbReference>
<dbReference type="Pfam" id="PF01607">
    <property type="entry name" value="CBM_14"/>
    <property type="match status" value="1"/>
</dbReference>
<feature type="region of interest" description="Disordered" evidence="4">
    <location>
        <begin position="52"/>
        <end position="82"/>
    </location>
</feature>
<evidence type="ECO:0000256" key="3">
    <source>
        <dbReference type="ARBA" id="ARBA00023024"/>
    </source>
</evidence>
<dbReference type="Ensembl" id="ENSCINT00000035829.1">
    <property type="protein sequence ID" value="ENSCINP00000035531.1"/>
    <property type="gene ID" value="ENSCING00000024908.1"/>
</dbReference>
<dbReference type="Gene3D" id="2.170.140.10">
    <property type="entry name" value="Chitin binding domain"/>
    <property type="match status" value="1"/>
</dbReference>
<sequence length="161" mass="17224">MGLGQQEEFYGCSDVAIRGNIQPSTTFTVPTTRSTVTPEMLSTTRLSVPLSTTTKTLSSSSVSTSTKNPGVASSTMTSSTTSTIGEHVVTDSTQTPSIATPPDCSQVMPGKMFFRDCHSFYICAHSFLPPYNLPCPEGTVYSRVGDMCDHPYLVDAPCGYL</sequence>
<reference evidence="6" key="2">
    <citation type="journal article" date="2008" name="Genome Biol.">
        <title>Improved genome assembly and evidence-based global gene model set for the chordate Ciona intestinalis: new insight into intron and operon populations.</title>
        <authorList>
            <person name="Satou Y."/>
            <person name="Mineta K."/>
            <person name="Ogasawara M."/>
            <person name="Sasakura Y."/>
            <person name="Shoguchi E."/>
            <person name="Ueno K."/>
            <person name="Yamada L."/>
            <person name="Matsumoto J."/>
            <person name="Wasserscheid J."/>
            <person name="Dewar K."/>
            <person name="Wiley G.B."/>
            <person name="Macmil S.L."/>
            <person name="Roe B.A."/>
            <person name="Zeller R.W."/>
            <person name="Hastings K.E."/>
            <person name="Lemaire P."/>
            <person name="Lindquist E."/>
            <person name="Endo T."/>
            <person name="Hotta K."/>
            <person name="Inaba K."/>
        </authorList>
    </citation>
    <scope>NUCLEOTIDE SEQUENCE [LARGE SCALE GENOMIC DNA]</scope>
    <source>
        <strain evidence="6">wild type</strain>
    </source>
</reference>
<dbReference type="EMBL" id="EAAA01000344">
    <property type="status" value="NOT_ANNOTATED_CDS"/>
    <property type="molecule type" value="Genomic_DNA"/>
</dbReference>
<organism evidence="6 7">
    <name type="scientific">Ciona intestinalis</name>
    <name type="common">Transparent sea squirt</name>
    <name type="synonym">Ascidia intestinalis</name>
    <dbReference type="NCBI Taxonomy" id="7719"/>
    <lineage>
        <taxon>Eukaryota</taxon>
        <taxon>Metazoa</taxon>
        <taxon>Chordata</taxon>
        <taxon>Tunicata</taxon>
        <taxon>Ascidiacea</taxon>
        <taxon>Phlebobranchia</taxon>
        <taxon>Cionidae</taxon>
        <taxon>Ciona</taxon>
    </lineage>
</organism>
<dbReference type="AlphaFoldDB" id="H2Y0U7"/>
<dbReference type="InterPro" id="IPR036508">
    <property type="entry name" value="Chitin-bd_dom_sf"/>
</dbReference>
<evidence type="ECO:0000256" key="2">
    <source>
        <dbReference type="ARBA" id="ARBA00012729"/>
    </source>
</evidence>
<accession>H2Y0U7</accession>
<keyword evidence="7" id="KW-1185">Reference proteome</keyword>
<keyword evidence="3" id="KW-0119">Carbohydrate metabolism</keyword>
<keyword evidence="3" id="KW-0624">Polysaccharide degradation</keyword>
<reference evidence="7" key="1">
    <citation type="journal article" date="2002" name="Science">
        <title>The draft genome of Ciona intestinalis: insights into chordate and vertebrate origins.</title>
        <authorList>
            <person name="Dehal P."/>
            <person name="Satou Y."/>
            <person name="Campbell R.K."/>
            <person name="Chapman J."/>
            <person name="Degnan B."/>
            <person name="De Tomaso A."/>
            <person name="Davidson B."/>
            <person name="Di Gregorio A."/>
            <person name="Gelpke M."/>
            <person name="Goodstein D.M."/>
            <person name="Harafuji N."/>
            <person name="Hastings K.E."/>
            <person name="Ho I."/>
            <person name="Hotta K."/>
            <person name="Huang W."/>
            <person name="Kawashima T."/>
            <person name="Lemaire P."/>
            <person name="Martinez D."/>
            <person name="Meinertzhagen I.A."/>
            <person name="Necula S."/>
            <person name="Nonaka M."/>
            <person name="Putnam N."/>
            <person name="Rash S."/>
            <person name="Saiga H."/>
            <person name="Satake M."/>
            <person name="Terry A."/>
            <person name="Yamada L."/>
            <person name="Wang H.G."/>
            <person name="Awazu S."/>
            <person name="Azumi K."/>
            <person name="Boore J."/>
            <person name="Branno M."/>
            <person name="Chin-Bow S."/>
            <person name="DeSantis R."/>
            <person name="Doyle S."/>
            <person name="Francino P."/>
            <person name="Keys D.N."/>
            <person name="Haga S."/>
            <person name="Hayashi H."/>
            <person name="Hino K."/>
            <person name="Imai K.S."/>
            <person name="Inaba K."/>
            <person name="Kano S."/>
            <person name="Kobayashi K."/>
            <person name="Kobayashi M."/>
            <person name="Lee B.I."/>
            <person name="Makabe K.W."/>
            <person name="Manohar C."/>
            <person name="Matassi G."/>
            <person name="Medina M."/>
            <person name="Mochizuki Y."/>
            <person name="Mount S."/>
            <person name="Morishita T."/>
            <person name="Miura S."/>
            <person name="Nakayama A."/>
            <person name="Nishizaka S."/>
            <person name="Nomoto H."/>
            <person name="Ohta F."/>
            <person name="Oishi K."/>
            <person name="Rigoutsos I."/>
            <person name="Sano M."/>
            <person name="Sasaki A."/>
            <person name="Sasakura Y."/>
            <person name="Shoguchi E."/>
            <person name="Shin-i T."/>
            <person name="Spagnuolo A."/>
            <person name="Stainier D."/>
            <person name="Suzuki M.M."/>
            <person name="Tassy O."/>
            <person name="Takatori N."/>
            <person name="Tokuoka M."/>
            <person name="Yagi K."/>
            <person name="Yoshizaki F."/>
            <person name="Wada S."/>
            <person name="Zhang C."/>
            <person name="Hyatt P.D."/>
            <person name="Larimer F."/>
            <person name="Detter C."/>
            <person name="Doggett N."/>
            <person name="Glavina T."/>
            <person name="Hawkins T."/>
            <person name="Richardson P."/>
            <person name="Lucas S."/>
            <person name="Kohara Y."/>
            <person name="Levine M."/>
            <person name="Satoh N."/>
            <person name="Rokhsar D.S."/>
        </authorList>
    </citation>
    <scope>NUCLEOTIDE SEQUENCE [LARGE SCALE GENOMIC DNA]</scope>
</reference>
<dbReference type="PROSITE" id="PS50940">
    <property type="entry name" value="CHIT_BIND_II"/>
    <property type="match status" value="1"/>
</dbReference>
<feature type="domain" description="Chitin-binding type-2" evidence="5">
    <location>
        <begin position="101"/>
        <end position="160"/>
    </location>
</feature>
<evidence type="ECO:0000313" key="7">
    <source>
        <dbReference type="Proteomes" id="UP000008144"/>
    </source>
</evidence>
<dbReference type="HOGENOM" id="CLU_1643089_0_0_1"/>
<evidence type="ECO:0000259" key="5">
    <source>
        <dbReference type="PROSITE" id="PS50940"/>
    </source>
</evidence>